<evidence type="ECO:0000313" key="1">
    <source>
        <dbReference type="EMBL" id="RNA39939.1"/>
    </source>
</evidence>
<protein>
    <submittedName>
        <fullName evidence="1">Uncharacterized protein</fullName>
    </submittedName>
</protein>
<gene>
    <name evidence="1" type="ORF">BpHYR1_030963</name>
</gene>
<comment type="caution">
    <text evidence="1">The sequence shown here is derived from an EMBL/GenBank/DDBJ whole genome shotgun (WGS) entry which is preliminary data.</text>
</comment>
<evidence type="ECO:0000313" key="2">
    <source>
        <dbReference type="Proteomes" id="UP000276133"/>
    </source>
</evidence>
<keyword evidence="2" id="KW-1185">Reference proteome</keyword>
<dbReference type="EMBL" id="REGN01000696">
    <property type="protein sequence ID" value="RNA39939.1"/>
    <property type="molecule type" value="Genomic_DNA"/>
</dbReference>
<proteinExistence type="predicted"/>
<reference evidence="1 2" key="1">
    <citation type="journal article" date="2018" name="Sci. Rep.">
        <title>Genomic signatures of local adaptation to the degree of environmental predictability in rotifers.</title>
        <authorList>
            <person name="Franch-Gras L."/>
            <person name="Hahn C."/>
            <person name="Garcia-Roger E.M."/>
            <person name="Carmona M.J."/>
            <person name="Serra M."/>
            <person name="Gomez A."/>
        </authorList>
    </citation>
    <scope>NUCLEOTIDE SEQUENCE [LARGE SCALE GENOMIC DNA]</scope>
    <source>
        <strain evidence="1">HYR1</strain>
    </source>
</reference>
<organism evidence="1 2">
    <name type="scientific">Brachionus plicatilis</name>
    <name type="common">Marine rotifer</name>
    <name type="synonym">Brachionus muelleri</name>
    <dbReference type="NCBI Taxonomy" id="10195"/>
    <lineage>
        <taxon>Eukaryota</taxon>
        <taxon>Metazoa</taxon>
        <taxon>Spiralia</taxon>
        <taxon>Gnathifera</taxon>
        <taxon>Rotifera</taxon>
        <taxon>Eurotatoria</taxon>
        <taxon>Monogononta</taxon>
        <taxon>Pseudotrocha</taxon>
        <taxon>Ploima</taxon>
        <taxon>Brachionidae</taxon>
        <taxon>Brachionus</taxon>
    </lineage>
</organism>
<accession>A0A3M7SW63</accession>
<name>A0A3M7SW63_BRAPC</name>
<sequence length="86" mass="10307">MNDLKLTKTKQYWPNSWDHSKIFSFSVLVLVLIMAQKKAKTTHLIHILLLRIFRRHLFFSKPCEQTFFSKGSRFKKNQISETTSKY</sequence>
<dbReference type="Proteomes" id="UP000276133">
    <property type="component" value="Unassembled WGS sequence"/>
</dbReference>
<dbReference type="AlphaFoldDB" id="A0A3M7SW63"/>